<sequence>MFKEYSFIFDIDGTICPIKEKDEKYEDLIPYGNIVEKLRYYRDNGAKIVLFTSRNMNSYQGNLGLINKNTAKILLEWLDKWDIPYDEIIYGKPWPGHKGFYVDDRTIRPNEFLNCSVEELNQICTKSREKSE</sequence>
<dbReference type="SUPFAM" id="SSF56784">
    <property type="entry name" value="HAD-like"/>
    <property type="match status" value="1"/>
</dbReference>
<proteinExistence type="predicted"/>
<comment type="caution">
    <text evidence="1">The sequence shown here is derived from an EMBL/GenBank/DDBJ whole genome shotgun (WGS) entry which is preliminary data.</text>
</comment>
<gene>
    <name evidence="1" type="ORF">GN277_05155</name>
</gene>
<reference evidence="1 2" key="1">
    <citation type="submission" date="2019-12" db="EMBL/GenBank/DDBJ databases">
        <title>Sporaefaciens musculi gen. nov., sp. nov., a novel bacterium isolated from the caecum of an obese mouse.</title>
        <authorList>
            <person name="Rasmussen T.S."/>
            <person name="Streidl T."/>
            <person name="Hitch T.C.A."/>
            <person name="Wortmann E."/>
            <person name="Deptula P."/>
            <person name="Hansen M."/>
            <person name="Nielsen D.S."/>
            <person name="Clavel T."/>
            <person name="Vogensen F.K."/>
        </authorList>
    </citation>
    <scope>NUCLEOTIDE SEQUENCE [LARGE SCALE GENOMIC DNA]</scope>
    <source>
        <strain evidence="1 2">WCA-9-b2</strain>
    </source>
</reference>
<dbReference type="InterPro" id="IPR023214">
    <property type="entry name" value="HAD_sf"/>
</dbReference>
<dbReference type="RefSeq" id="WP_159750125.1">
    <property type="nucleotide sequence ID" value="NZ_WUQX01000001.1"/>
</dbReference>
<keyword evidence="2" id="KW-1185">Reference proteome</keyword>
<dbReference type="AlphaFoldDB" id="A0A7X3SHV3"/>
<evidence type="ECO:0000313" key="1">
    <source>
        <dbReference type="EMBL" id="MXP74788.1"/>
    </source>
</evidence>
<dbReference type="CDD" id="cd01427">
    <property type="entry name" value="HAD_like"/>
    <property type="match status" value="1"/>
</dbReference>
<evidence type="ECO:0000313" key="2">
    <source>
        <dbReference type="Proteomes" id="UP000460412"/>
    </source>
</evidence>
<dbReference type="Proteomes" id="UP000460412">
    <property type="component" value="Unassembled WGS sequence"/>
</dbReference>
<protein>
    <submittedName>
        <fullName evidence="1">Capsular biosynthesis protein</fullName>
    </submittedName>
</protein>
<name>A0A7X3SHV3_9FIRM</name>
<dbReference type="Gene3D" id="3.40.50.1000">
    <property type="entry name" value="HAD superfamily/HAD-like"/>
    <property type="match status" value="1"/>
</dbReference>
<accession>A0A7X3SHV3</accession>
<dbReference type="InterPro" id="IPR036412">
    <property type="entry name" value="HAD-like_sf"/>
</dbReference>
<dbReference type="EMBL" id="WUQX01000001">
    <property type="protein sequence ID" value="MXP74788.1"/>
    <property type="molecule type" value="Genomic_DNA"/>
</dbReference>
<organism evidence="1 2">
    <name type="scientific">Sporofaciens musculi</name>
    <dbReference type="NCBI Taxonomy" id="2681861"/>
    <lineage>
        <taxon>Bacteria</taxon>
        <taxon>Bacillati</taxon>
        <taxon>Bacillota</taxon>
        <taxon>Clostridia</taxon>
        <taxon>Lachnospirales</taxon>
        <taxon>Lachnospiraceae</taxon>
        <taxon>Sporofaciens</taxon>
    </lineage>
</organism>